<dbReference type="SUPFAM" id="SSF51679">
    <property type="entry name" value="Bacterial luciferase-like"/>
    <property type="match status" value="1"/>
</dbReference>
<proteinExistence type="predicted"/>
<evidence type="ECO:0000313" key="4">
    <source>
        <dbReference type="Proteomes" id="UP000019141"/>
    </source>
</evidence>
<dbReference type="GO" id="GO:0005829">
    <property type="term" value="C:cytosol"/>
    <property type="evidence" value="ECO:0007669"/>
    <property type="project" value="TreeGrafter"/>
</dbReference>
<dbReference type="PANTHER" id="PTHR30137:SF19">
    <property type="entry name" value="LUCIFERASE-LIKE MONOOXYGENASE"/>
    <property type="match status" value="1"/>
</dbReference>
<dbReference type="NCBIfam" id="TIGR03558">
    <property type="entry name" value="oxido_grp_1"/>
    <property type="match status" value="1"/>
</dbReference>
<dbReference type="AlphaFoldDB" id="W4LT58"/>
<comment type="similarity">
    <text evidence="1">To bacterial alkanal monooxygenase alpha and beta chains.</text>
</comment>
<comment type="caution">
    <text evidence="3">The sequence shown here is derived from an EMBL/GenBank/DDBJ whole genome shotgun (WGS) entry which is preliminary data.</text>
</comment>
<dbReference type="Gene3D" id="3.20.20.30">
    <property type="entry name" value="Luciferase-like domain"/>
    <property type="match status" value="1"/>
</dbReference>
<dbReference type="EMBL" id="AZHW01000276">
    <property type="protein sequence ID" value="ETX01050.1"/>
    <property type="molecule type" value="Genomic_DNA"/>
</dbReference>
<gene>
    <name evidence="3" type="ORF">ETSY1_08995</name>
</gene>
<dbReference type="InterPro" id="IPR019949">
    <property type="entry name" value="CmoO-like"/>
</dbReference>
<feature type="domain" description="Luciferase-like" evidence="2">
    <location>
        <begin position="18"/>
        <end position="302"/>
    </location>
</feature>
<dbReference type="InterPro" id="IPR011251">
    <property type="entry name" value="Luciferase-like_dom"/>
</dbReference>
<organism evidence="3 4">
    <name type="scientific">Entotheonella factor</name>
    <dbReference type="NCBI Taxonomy" id="1429438"/>
    <lineage>
        <taxon>Bacteria</taxon>
        <taxon>Pseudomonadati</taxon>
        <taxon>Nitrospinota/Tectimicrobiota group</taxon>
        <taxon>Candidatus Tectimicrobiota</taxon>
        <taxon>Candidatus Entotheonellia</taxon>
        <taxon>Candidatus Entotheonellales</taxon>
        <taxon>Candidatus Entotheonellaceae</taxon>
        <taxon>Candidatus Entotheonella</taxon>
    </lineage>
</organism>
<sequence length="340" mass="37210">MGLKLSILDHSPIIDAKSSTEAFQRTIELAQKAEAWGYHRFWATEHHNSDRLAGSSPEVLISHLLAKTSQIRVGSGGVMLQHYSPYKVAENFNVLASLAPGRVDLGIGRGPGGMPQSTNALKPIDGEAKPFPDKLVALGQFLRNQLDVDEDHPLYGLQASPAPEQPADLYLLGTTTASAELAASLGMPYVFALFLNSDEQVMAESIDLYQRQFDFTQGTRPQTLLGLPVMVADTDEEAAKLASQVTVVRIQLESGRSFMLGTVEAAESFGKQSEENYTITVQQAIVIHGAPETVRKQLEAMQHRFQADEIIAVTQIPDFQKRLYSFELLSDVFAQVTVAP</sequence>
<dbReference type="Proteomes" id="UP000019141">
    <property type="component" value="Unassembled WGS sequence"/>
</dbReference>
<dbReference type="HOGENOM" id="CLU_027853_9_0_7"/>
<reference evidence="3 4" key="1">
    <citation type="journal article" date="2014" name="Nature">
        <title>An environmental bacterial taxon with a large and distinct metabolic repertoire.</title>
        <authorList>
            <person name="Wilson M.C."/>
            <person name="Mori T."/>
            <person name="Ruckert C."/>
            <person name="Uria A.R."/>
            <person name="Helf M.J."/>
            <person name="Takada K."/>
            <person name="Gernert C."/>
            <person name="Steffens U.A."/>
            <person name="Heycke N."/>
            <person name="Schmitt S."/>
            <person name="Rinke C."/>
            <person name="Helfrich E.J."/>
            <person name="Brachmann A.O."/>
            <person name="Gurgui C."/>
            <person name="Wakimoto T."/>
            <person name="Kracht M."/>
            <person name="Crusemann M."/>
            <person name="Hentschel U."/>
            <person name="Abe I."/>
            <person name="Matsunaga S."/>
            <person name="Kalinowski J."/>
            <person name="Takeyama H."/>
            <person name="Piel J."/>
        </authorList>
    </citation>
    <scope>NUCLEOTIDE SEQUENCE [LARGE SCALE GENOMIC DNA]</scope>
    <source>
        <strain evidence="4">TSY1</strain>
    </source>
</reference>
<accession>W4LT58</accession>
<evidence type="ECO:0000256" key="1">
    <source>
        <dbReference type="ARBA" id="ARBA00007789"/>
    </source>
</evidence>
<dbReference type="GO" id="GO:0016705">
    <property type="term" value="F:oxidoreductase activity, acting on paired donors, with incorporation or reduction of molecular oxygen"/>
    <property type="evidence" value="ECO:0007669"/>
    <property type="project" value="InterPro"/>
</dbReference>
<protein>
    <submittedName>
        <fullName evidence="3">Luciferase</fullName>
    </submittedName>
</protein>
<dbReference type="InterPro" id="IPR050766">
    <property type="entry name" value="Bact_Lucif_Oxidored"/>
</dbReference>
<evidence type="ECO:0000259" key="2">
    <source>
        <dbReference type="Pfam" id="PF00296"/>
    </source>
</evidence>
<evidence type="ECO:0000313" key="3">
    <source>
        <dbReference type="EMBL" id="ETX01050.1"/>
    </source>
</evidence>
<dbReference type="PANTHER" id="PTHR30137">
    <property type="entry name" value="LUCIFERASE-LIKE MONOOXYGENASE"/>
    <property type="match status" value="1"/>
</dbReference>
<name>W4LT58_ENTF1</name>
<keyword evidence="4" id="KW-1185">Reference proteome</keyword>
<dbReference type="InterPro" id="IPR036661">
    <property type="entry name" value="Luciferase-like_sf"/>
</dbReference>
<dbReference type="Pfam" id="PF00296">
    <property type="entry name" value="Bac_luciferase"/>
    <property type="match status" value="1"/>
</dbReference>